<dbReference type="PANTHER" id="PTHR14392:SF3">
    <property type="entry name" value="PROTEIN NIBAN 1"/>
    <property type="match status" value="1"/>
</dbReference>
<dbReference type="Pfam" id="PF26086">
    <property type="entry name" value="Niban2"/>
    <property type="match status" value="1"/>
</dbReference>
<evidence type="ECO:0000256" key="2">
    <source>
        <dbReference type="SAM" id="MobiDB-lite"/>
    </source>
</evidence>
<name>A0ABD2GMN6_PAGBO</name>
<dbReference type="Pfam" id="PF26089">
    <property type="entry name" value="PH_Niban2"/>
    <property type="match status" value="1"/>
</dbReference>
<evidence type="ECO:0000313" key="4">
    <source>
        <dbReference type="EMBL" id="KAL3054528.1"/>
    </source>
</evidence>
<gene>
    <name evidence="4" type="ORF">OYC64_017465</name>
</gene>
<keyword evidence="5" id="KW-1185">Reference proteome</keyword>
<feature type="region of interest" description="Disordered" evidence="2">
    <location>
        <begin position="573"/>
        <end position="858"/>
    </location>
</feature>
<sequence length="1058" mass="114667">MGASSSGLLDEAKISNIKGLVDSTFQSFSVFYRQQYSAAYTGHLHQEVEPKKEGRSLLLAHGPQYAPEEVLYQGSVTFSCWYEQGKKCKERFIVLRREYKVEIHENAETFSRGCAAKLVLQPAGGSVFTKEEESKAHLERTCAGILNGVKEDSSLVVSSPDVLAVYLHLPYMGHTCFRFQQEKERDNFLSAIKTCIRHGNLDPWCDSSYESQAFVRALRLYRQDKGSYESWEMLLGTEEQVLASQVMEEVLSWLQSQLQSRVKGKKAERIRQWLATVQASHSLVLEQLSVSLEALRAECRQTASANQALIRSNLDQIMSSHCFLEEKVKACICAEAEKVCGECVSPYISSILKALTEHISAGIQGMQHTLHTQMDSAFTHTNGGTEETKKDLSPLHSIRLDQSYRQVESLTEKLEDVKQRFGLSSTQRLVHCAHLQMEKLLDSAVYTLDLFLLSSARLQPSLIPVTMQRAKERVLKQLDYDSRVVQRRLYQDAVLQITLPALSRNMDSKWKRELQQFEQFIFSDYSNFILVQNVYDDVLRNILSKEIETAVQEAAGKRSQLLLDTSDLTISQYSLLGPTPPRSAPGSPATATRDPPSAAPSAGGEGGETVPAEVPPQSDPDPSSGPESTGEARGGNQPDPDAPSETSGSAPTTPDVAVRQEVGSAATAGPGDPTPECPDPPMSTLSTDVPAECAQSAASGNPPPPDLSTADGETEDPPTQEVVASDAAADSWDPTPDCPDPPMSTLSSDGPAAQRDQSAAPESSPPPDLSTSGGETEDPPAQEVGSPDVPADPSDPTLDGPDPPMSTLSLQQSTDVPADQSAGPESSPPPDLSTSGGETEGPPAQDPHPPSAPCLDCPMKISLGSLREAISCSSTPQTLSHTDRAVYLTGGRKDSWEEERGREGGEERGREGGEERRREGGEERGREGGEERGREGGEERGREGGEERGREGGEERGREGGEERIQDGKEESEAGGGEEEEKEGRAEGEAKSGGESVDEGEKENEEEEVLQSPQPMGAQCESVAELPWDSVAIIRDLVTEITEVETVISPSPHSGHTA</sequence>
<feature type="compositionally biased region" description="Basic and acidic residues" evidence="2">
    <location>
        <begin position="891"/>
        <end position="972"/>
    </location>
</feature>
<reference evidence="4 5" key="2">
    <citation type="journal article" date="2024" name="G3 (Bethesda)">
        <title>The genome of the cryopelagic Antarctic bald notothen, Trematomus borchgrevinki.</title>
        <authorList>
            <person name="Rayamajhi N."/>
            <person name="Rivera-Colon A.G."/>
            <person name="Minhas B.F."/>
            <person name="Cheng C.C."/>
            <person name="Catchen J.M."/>
        </authorList>
    </citation>
    <scope>NUCLEOTIDE SEQUENCE [LARGE SCALE GENOMIC DNA]</scope>
    <source>
        <strain evidence="4">AGRC-2024</strain>
    </source>
</reference>
<dbReference type="InterPro" id="IPR026088">
    <property type="entry name" value="Niban-like"/>
</dbReference>
<proteinExistence type="inferred from homology"/>
<feature type="compositionally biased region" description="Basic and acidic residues" evidence="2">
    <location>
        <begin position="982"/>
        <end position="992"/>
    </location>
</feature>
<feature type="compositionally biased region" description="Acidic residues" evidence="2">
    <location>
        <begin position="996"/>
        <end position="1009"/>
    </location>
</feature>
<protein>
    <recommendedName>
        <fullName evidence="3">Niban 1/2/3 domain-containing protein</fullName>
    </recommendedName>
</protein>
<dbReference type="PANTHER" id="PTHR14392">
    <property type="entry name" value="NIBAN FAMILY MEMBER"/>
    <property type="match status" value="1"/>
</dbReference>
<organism evidence="4 5">
    <name type="scientific">Pagothenia borchgrevinki</name>
    <name type="common">Bald rockcod</name>
    <name type="synonym">Trematomus borchgrevinki</name>
    <dbReference type="NCBI Taxonomy" id="8213"/>
    <lineage>
        <taxon>Eukaryota</taxon>
        <taxon>Metazoa</taxon>
        <taxon>Chordata</taxon>
        <taxon>Craniata</taxon>
        <taxon>Vertebrata</taxon>
        <taxon>Euteleostomi</taxon>
        <taxon>Actinopterygii</taxon>
        <taxon>Neopterygii</taxon>
        <taxon>Teleostei</taxon>
        <taxon>Neoteleostei</taxon>
        <taxon>Acanthomorphata</taxon>
        <taxon>Eupercaria</taxon>
        <taxon>Perciformes</taxon>
        <taxon>Notothenioidei</taxon>
        <taxon>Nototheniidae</taxon>
        <taxon>Pagothenia</taxon>
    </lineage>
</organism>
<comment type="similarity">
    <text evidence="1">Belongs to the Niban family.</text>
</comment>
<comment type="caution">
    <text evidence="4">The sequence shown here is derived from an EMBL/GenBank/DDBJ whole genome shotgun (WGS) entry which is preliminary data.</text>
</comment>
<dbReference type="Proteomes" id="UP001619887">
    <property type="component" value="Unassembled WGS sequence"/>
</dbReference>
<accession>A0ABD2GMN6</accession>
<dbReference type="AlphaFoldDB" id="A0ABD2GMN6"/>
<evidence type="ECO:0000313" key="5">
    <source>
        <dbReference type="Proteomes" id="UP001619887"/>
    </source>
</evidence>
<feature type="compositionally biased region" description="Low complexity" evidence="2">
    <location>
        <begin position="620"/>
        <end position="631"/>
    </location>
</feature>
<dbReference type="EMBL" id="JBIYXZ010002077">
    <property type="protein sequence ID" value="KAL3054528.1"/>
    <property type="molecule type" value="Genomic_DNA"/>
</dbReference>
<feature type="region of interest" description="Disordered" evidence="2">
    <location>
        <begin position="871"/>
        <end position="1022"/>
    </location>
</feature>
<evidence type="ECO:0000256" key="1">
    <source>
        <dbReference type="ARBA" id="ARBA00010251"/>
    </source>
</evidence>
<dbReference type="InterPro" id="IPR059060">
    <property type="entry name" value="Niban_1/2/3_dom"/>
</dbReference>
<feature type="compositionally biased region" description="Low complexity" evidence="2">
    <location>
        <begin position="722"/>
        <end position="731"/>
    </location>
</feature>
<feature type="compositionally biased region" description="Pro residues" evidence="2">
    <location>
        <begin position="672"/>
        <end position="681"/>
    </location>
</feature>
<feature type="compositionally biased region" description="Polar residues" evidence="2">
    <location>
        <begin position="871"/>
        <end position="880"/>
    </location>
</feature>
<reference evidence="4 5" key="1">
    <citation type="journal article" date="2022" name="G3 (Bethesda)">
        <title>Evaluating Illumina-, Nanopore-, and PacBio-based genome assembly strategies with the bald notothen, Trematomus borchgrevinki.</title>
        <authorList>
            <person name="Rayamajhi N."/>
            <person name="Cheng C.C."/>
            <person name="Catchen J.M."/>
        </authorList>
    </citation>
    <scope>NUCLEOTIDE SEQUENCE [LARGE SCALE GENOMIC DNA]</scope>
    <source>
        <strain evidence="4">AGRC-2024</strain>
    </source>
</reference>
<feature type="compositionally biased region" description="Polar residues" evidence="2">
    <location>
        <begin position="806"/>
        <end position="815"/>
    </location>
</feature>
<evidence type="ECO:0000259" key="3">
    <source>
        <dbReference type="Pfam" id="PF26086"/>
    </source>
</evidence>
<feature type="domain" description="Niban 1/2/3" evidence="3">
    <location>
        <begin position="338"/>
        <end position="500"/>
    </location>
</feature>